<name>A0A812QM40_9DINO</name>
<comment type="caution">
    <text evidence="2">The sequence shown here is derived from an EMBL/GenBank/DDBJ whole genome shotgun (WGS) entry which is preliminary data.</text>
</comment>
<feature type="chain" id="PRO_5032932244" evidence="1">
    <location>
        <begin position="17"/>
        <end position="223"/>
    </location>
</feature>
<evidence type="ECO:0000313" key="2">
    <source>
        <dbReference type="EMBL" id="CAE7393959.1"/>
    </source>
</evidence>
<keyword evidence="1" id="KW-0732">Signal</keyword>
<feature type="non-terminal residue" evidence="2">
    <location>
        <position position="1"/>
    </location>
</feature>
<sequence length="223" mass="24980">MVPVARLLVSISLAAAELYETESGEVEFQQSLLQHVARVSKNESISICDTVTTPDPSPLATSMNHGNFYIIALSNDTALNPTSIGYFEKYNFRTHLQGSDARRSLYFTNWWMESDDPSSNWVFEDGSRNITDPASKKIMAMKDAICVERGCRFSQWHAEVWKGFPLFINWSCSGFYVGHEVLWGGAPSHPELLAYAWSLIKAKGGGIERYPLNAIRTGPHDQP</sequence>
<gene>
    <name evidence="2" type="ORF">SNEC2469_LOCUS10737</name>
</gene>
<keyword evidence="3" id="KW-1185">Reference proteome</keyword>
<protein>
    <submittedName>
        <fullName evidence="2">Uncharacterized protein</fullName>
    </submittedName>
</protein>
<evidence type="ECO:0000313" key="3">
    <source>
        <dbReference type="Proteomes" id="UP000601435"/>
    </source>
</evidence>
<dbReference type="AlphaFoldDB" id="A0A812QM40"/>
<accession>A0A812QM40</accession>
<dbReference type="OrthoDB" id="406194at2759"/>
<evidence type="ECO:0000256" key="1">
    <source>
        <dbReference type="SAM" id="SignalP"/>
    </source>
</evidence>
<reference evidence="2" key="1">
    <citation type="submission" date="2021-02" db="EMBL/GenBank/DDBJ databases">
        <authorList>
            <person name="Dougan E. K."/>
            <person name="Rhodes N."/>
            <person name="Thang M."/>
            <person name="Chan C."/>
        </authorList>
    </citation>
    <scope>NUCLEOTIDE SEQUENCE</scope>
</reference>
<organism evidence="2 3">
    <name type="scientific">Symbiodinium necroappetens</name>
    <dbReference type="NCBI Taxonomy" id="1628268"/>
    <lineage>
        <taxon>Eukaryota</taxon>
        <taxon>Sar</taxon>
        <taxon>Alveolata</taxon>
        <taxon>Dinophyceae</taxon>
        <taxon>Suessiales</taxon>
        <taxon>Symbiodiniaceae</taxon>
        <taxon>Symbiodinium</taxon>
    </lineage>
</organism>
<dbReference type="Proteomes" id="UP000601435">
    <property type="component" value="Unassembled WGS sequence"/>
</dbReference>
<dbReference type="EMBL" id="CAJNJA010017075">
    <property type="protein sequence ID" value="CAE7393959.1"/>
    <property type="molecule type" value="Genomic_DNA"/>
</dbReference>
<feature type="signal peptide" evidence="1">
    <location>
        <begin position="1"/>
        <end position="16"/>
    </location>
</feature>
<proteinExistence type="predicted"/>